<proteinExistence type="predicted"/>
<evidence type="ECO:0000313" key="1">
    <source>
        <dbReference type="Ensembl" id="ENSGMOP00000044330.1"/>
    </source>
</evidence>
<name>A0A8C5BCD2_GADMO</name>
<accession>A0A8C5BCD2</accession>
<reference evidence="1" key="1">
    <citation type="submission" date="2025-08" db="UniProtKB">
        <authorList>
            <consortium name="Ensembl"/>
        </authorList>
    </citation>
    <scope>IDENTIFICATION</scope>
</reference>
<dbReference type="AlphaFoldDB" id="A0A8C5BCD2"/>
<evidence type="ECO:0000313" key="2">
    <source>
        <dbReference type="Proteomes" id="UP000694546"/>
    </source>
</evidence>
<keyword evidence="2" id="KW-1185">Reference proteome</keyword>
<sequence>MPLCQLPLSLQAGTSCLEPAKTPGEATAEQGPGCHNETDGVGEANHFAEYMWVLDHELIECCFHEMSNEERIASSRPDLMACPLFCLQVQQQLGKEDKRFLLFIKRMAVGKKVTIYLFIFLACASEQGLKFIHDIF</sequence>
<organism evidence="1 2">
    <name type="scientific">Gadus morhua</name>
    <name type="common">Atlantic cod</name>
    <dbReference type="NCBI Taxonomy" id="8049"/>
    <lineage>
        <taxon>Eukaryota</taxon>
        <taxon>Metazoa</taxon>
        <taxon>Chordata</taxon>
        <taxon>Craniata</taxon>
        <taxon>Vertebrata</taxon>
        <taxon>Euteleostomi</taxon>
        <taxon>Actinopterygii</taxon>
        <taxon>Neopterygii</taxon>
        <taxon>Teleostei</taxon>
        <taxon>Neoteleostei</taxon>
        <taxon>Acanthomorphata</taxon>
        <taxon>Zeiogadaria</taxon>
        <taxon>Gadariae</taxon>
        <taxon>Gadiformes</taxon>
        <taxon>Gadoidei</taxon>
        <taxon>Gadidae</taxon>
        <taxon>Gadus</taxon>
    </lineage>
</organism>
<dbReference type="Proteomes" id="UP000694546">
    <property type="component" value="Chromosome 3"/>
</dbReference>
<dbReference type="Ensembl" id="ENSGMOT00000063555.1">
    <property type="protein sequence ID" value="ENSGMOP00000044330.1"/>
    <property type="gene ID" value="ENSGMOG00000024328.1"/>
</dbReference>
<reference evidence="1" key="2">
    <citation type="submission" date="2025-09" db="UniProtKB">
        <authorList>
            <consortium name="Ensembl"/>
        </authorList>
    </citation>
    <scope>IDENTIFICATION</scope>
</reference>
<protein>
    <submittedName>
        <fullName evidence="1">Uncharacterized protein</fullName>
    </submittedName>
</protein>